<dbReference type="PANTHER" id="PTHR43221">
    <property type="entry name" value="PROTEASE HTPX"/>
    <property type="match status" value="1"/>
</dbReference>
<keyword evidence="2" id="KW-1003">Cell membrane</keyword>
<dbReference type="AlphaFoldDB" id="A0A7W7I0N9"/>
<evidence type="ECO:0000256" key="11">
    <source>
        <dbReference type="SAM" id="Phobius"/>
    </source>
</evidence>
<dbReference type="GO" id="GO:0004222">
    <property type="term" value="F:metalloendopeptidase activity"/>
    <property type="evidence" value="ECO:0007669"/>
    <property type="project" value="InterPro"/>
</dbReference>
<evidence type="ECO:0000313" key="13">
    <source>
        <dbReference type="EMBL" id="MBB4764148.1"/>
    </source>
</evidence>
<sequence>MPTASLLRFLLLIAAVVATSGLAFISIYLLLPAKAAHLNDALQVCQADADLPAALATADPRKIREASRRLQSCMNPVTLDRVAFVGAGVVVLLGAATVAYLTHPWWIVRRRRLRSLTADGQAALVGDLDRLSRQIGLPRPPDWRLAPYAGTAGGQAFGLPWHRYVQIDAGLVILRATSPAEFRAVVLHELAHLRNSDVDKTYFAVGTWRAFVVVVVLPYLVLMLHPGLLIAPLEWRWEDFPFAHNPAGAAYRLGSLAALTALVYLTRNAILRERETHADATSAAVDGAGSALPSVLGRLPAPPAWRRWGTHPHPRHRLDAVRDPGRWYPAGFWELAGIGIAAGLVCANVGFLVGTTILADASLAVSAVGLVVGGPAAGLLAAAIWRTTARDPAATPTWRTWLLYPVAMVGGYLAGTFLNLREASVSGLSTSLSSSLISTSVLAIGAVFLAAWATSAARGVLRRPDPPHWAMPAIVAVTVLVGAVWFAVWLRTALLEDGFAAESGGSPAAGGQIGWYAWVTAVAGADFWPMALLVYNPFTLPGLMLMWLIPVLAGLGRPRSRPIPLGPAIVAAITCAAGLAVAVAALPYLARQVLPGRVRAADDGGVPFVTVYDNATLVLASVAVAVAVAMTVVVTRRGPYRPVLVVLTACLTTVLAAAVDTYIAGPFACYADFAGTSPPTGQCLDGMTLRLLGIRAHWIMMQALLVAVPALVAASALGALHRRYRARPPTGADGESANAAPARIGIPAGVALGLLVVAIVFLSALILPPAYRVWLEHALG</sequence>
<feature type="transmembrane region" description="Helical" evidence="11">
    <location>
        <begin position="332"/>
        <end position="357"/>
    </location>
</feature>
<evidence type="ECO:0000256" key="9">
    <source>
        <dbReference type="ARBA" id="ARBA00023049"/>
    </source>
</evidence>
<feature type="transmembrane region" description="Helical" evidence="11">
    <location>
        <begin position="210"/>
        <end position="229"/>
    </location>
</feature>
<keyword evidence="5" id="KW-0479">Metal-binding</keyword>
<comment type="cofactor">
    <cofactor evidence="1">
        <name>Zn(2+)</name>
        <dbReference type="ChEBI" id="CHEBI:29105"/>
    </cofactor>
</comment>
<feature type="transmembrane region" description="Helical" evidence="11">
    <location>
        <begin position="363"/>
        <end position="385"/>
    </location>
</feature>
<dbReference type="GO" id="GO:0006508">
    <property type="term" value="P:proteolysis"/>
    <property type="evidence" value="ECO:0007669"/>
    <property type="project" value="UniProtKB-KW"/>
</dbReference>
<feature type="transmembrane region" description="Helical" evidence="11">
    <location>
        <begin position="642"/>
        <end position="663"/>
    </location>
</feature>
<dbReference type="Pfam" id="PF01435">
    <property type="entry name" value="Peptidase_M48"/>
    <property type="match status" value="1"/>
</dbReference>
<dbReference type="Gene3D" id="3.30.2010.10">
    <property type="entry name" value="Metalloproteases ('zincins'), catalytic domain"/>
    <property type="match status" value="1"/>
</dbReference>
<feature type="transmembrane region" description="Helical" evidence="11">
    <location>
        <begin position="615"/>
        <end position="635"/>
    </location>
</feature>
<name>A0A7W7I0N9_9ACTN</name>
<evidence type="ECO:0000259" key="12">
    <source>
        <dbReference type="Pfam" id="PF01435"/>
    </source>
</evidence>
<reference evidence="13 14" key="1">
    <citation type="submission" date="2020-08" db="EMBL/GenBank/DDBJ databases">
        <title>Sequencing the genomes of 1000 actinobacteria strains.</title>
        <authorList>
            <person name="Klenk H.-P."/>
        </authorList>
    </citation>
    <scope>NUCLEOTIDE SEQUENCE [LARGE SCALE GENOMIC DNA]</scope>
    <source>
        <strain evidence="13 14">DSM 43149</strain>
    </source>
</reference>
<evidence type="ECO:0000256" key="1">
    <source>
        <dbReference type="ARBA" id="ARBA00001947"/>
    </source>
</evidence>
<dbReference type="PANTHER" id="PTHR43221:SF2">
    <property type="entry name" value="PROTEASE HTPX HOMOLOG"/>
    <property type="match status" value="1"/>
</dbReference>
<feature type="domain" description="Peptidase M48" evidence="12">
    <location>
        <begin position="128"/>
        <end position="323"/>
    </location>
</feature>
<proteinExistence type="predicted"/>
<evidence type="ECO:0000256" key="10">
    <source>
        <dbReference type="ARBA" id="ARBA00023136"/>
    </source>
</evidence>
<dbReference type="RefSeq" id="WP_184995370.1">
    <property type="nucleotide sequence ID" value="NZ_BOMK01000069.1"/>
</dbReference>
<organism evidence="13 14">
    <name type="scientific">Actinoplanes digitatis</name>
    <dbReference type="NCBI Taxonomy" id="1868"/>
    <lineage>
        <taxon>Bacteria</taxon>
        <taxon>Bacillati</taxon>
        <taxon>Actinomycetota</taxon>
        <taxon>Actinomycetes</taxon>
        <taxon>Micromonosporales</taxon>
        <taxon>Micromonosporaceae</taxon>
        <taxon>Actinoplanes</taxon>
    </lineage>
</organism>
<dbReference type="InterPro" id="IPR001915">
    <property type="entry name" value="Peptidase_M48"/>
</dbReference>
<evidence type="ECO:0000256" key="6">
    <source>
        <dbReference type="ARBA" id="ARBA00022801"/>
    </source>
</evidence>
<gene>
    <name evidence="13" type="ORF">BJ971_004704</name>
</gene>
<keyword evidence="10 11" id="KW-0472">Membrane</keyword>
<keyword evidence="3 13" id="KW-0645">Protease</keyword>
<feature type="transmembrane region" description="Helical" evidence="11">
    <location>
        <begin position="568"/>
        <end position="590"/>
    </location>
</feature>
<comment type="caution">
    <text evidence="13">The sequence shown here is derived from an EMBL/GenBank/DDBJ whole genome shotgun (WGS) entry which is preliminary data.</text>
</comment>
<keyword evidence="4 11" id="KW-0812">Transmembrane</keyword>
<feature type="transmembrane region" description="Helical" evidence="11">
    <location>
        <begin position="469"/>
        <end position="490"/>
    </location>
</feature>
<evidence type="ECO:0000256" key="8">
    <source>
        <dbReference type="ARBA" id="ARBA00022989"/>
    </source>
</evidence>
<feature type="transmembrane region" description="Helical" evidence="11">
    <location>
        <begin position="397"/>
        <end position="415"/>
    </location>
</feature>
<keyword evidence="6" id="KW-0378">Hydrolase</keyword>
<evidence type="ECO:0000256" key="3">
    <source>
        <dbReference type="ARBA" id="ARBA00022670"/>
    </source>
</evidence>
<feature type="transmembrane region" description="Helical" evidence="11">
    <location>
        <begin position="750"/>
        <end position="771"/>
    </location>
</feature>
<keyword evidence="8 11" id="KW-1133">Transmembrane helix</keyword>
<dbReference type="GO" id="GO:0046872">
    <property type="term" value="F:metal ion binding"/>
    <property type="evidence" value="ECO:0007669"/>
    <property type="project" value="UniProtKB-KW"/>
</dbReference>
<protein>
    <submittedName>
        <fullName evidence="13">Zn-dependent protease with chaperone function</fullName>
    </submittedName>
</protein>
<dbReference type="Proteomes" id="UP000578112">
    <property type="component" value="Unassembled WGS sequence"/>
</dbReference>
<evidence type="ECO:0000256" key="4">
    <source>
        <dbReference type="ARBA" id="ARBA00022692"/>
    </source>
</evidence>
<dbReference type="EMBL" id="JACHNH010000001">
    <property type="protein sequence ID" value="MBB4764148.1"/>
    <property type="molecule type" value="Genomic_DNA"/>
</dbReference>
<dbReference type="InterPro" id="IPR050083">
    <property type="entry name" value="HtpX_protease"/>
</dbReference>
<feature type="transmembrane region" description="Helical" evidence="11">
    <location>
        <begin position="538"/>
        <end position="556"/>
    </location>
</feature>
<keyword evidence="9" id="KW-0482">Metalloprotease</keyword>
<feature type="transmembrane region" description="Helical" evidence="11">
    <location>
        <begin position="249"/>
        <end position="266"/>
    </location>
</feature>
<evidence type="ECO:0000256" key="7">
    <source>
        <dbReference type="ARBA" id="ARBA00022833"/>
    </source>
</evidence>
<evidence type="ECO:0000256" key="2">
    <source>
        <dbReference type="ARBA" id="ARBA00022475"/>
    </source>
</evidence>
<evidence type="ECO:0000313" key="14">
    <source>
        <dbReference type="Proteomes" id="UP000578112"/>
    </source>
</evidence>
<feature type="transmembrane region" description="Helical" evidence="11">
    <location>
        <begin position="699"/>
        <end position="720"/>
    </location>
</feature>
<feature type="transmembrane region" description="Helical" evidence="11">
    <location>
        <begin position="435"/>
        <end position="457"/>
    </location>
</feature>
<keyword evidence="14" id="KW-1185">Reference proteome</keyword>
<feature type="transmembrane region" description="Helical" evidence="11">
    <location>
        <begin position="9"/>
        <end position="31"/>
    </location>
</feature>
<keyword evidence="7" id="KW-0862">Zinc</keyword>
<feature type="transmembrane region" description="Helical" evidence="11">
    <location>
        <begin position="82"/>
        <end position="102"/>
    </location>
</feature>
<evidence type="ECO:0000256" key="5">
    <source>
        <dbReference type="ARBA" id="ARBA00022723"/>
    </source>
</evidence>
<accession>A0A7W7I0N9</accession>